<reference evidence="3" key="1">
    <citation type="journal article" date="2019" name="Int. J. Syst. Evol. Microbiol.">
        <title>The Global Catalogue of Microorganisms (GCM) 10K type strain sequencing project: providing services to taxonomists for standard genome sequencing and annotation.</title>
        <authorList>
            <consortium name="The Broad Institute Genomics Platform"/>
            <consortium name="The Broad Institute Genome Sequencing Center for Infectious Disease"/>
            <person name="Wu L."/>
            <person name="Ma J."/>
        </authorList>
    </citation>
    <scope>NUCLEOTIDE SEQUENCE [LARGE SCALE GENOMIC DNA]</scope>
    <source>
        <strain evidence="3">CGMCC 1.6774</strain>
    </source>
</reference>
<dbReference type="EMBL" id="JBHUIW010000026">
    <property type="protein sequence ID" value="MFD2184306.1"/>
    <property type="molecule type" value="Genomic_DNA"/>
</dbReference>
<keyword evidence="3" id="KW-1185">Reference proteome</keyword>
<name>A0ABW5ANQ6_9BRAD</name>
<keyword evidence="1" id="KW-0472">Membrane</keyword>
<dbReference type="InterPro" id="IPR008407">
    <property type="entry name" value="Brnchd-chn_aa_trnsp_AzlD"/>
</dbReference>
<accession>A0ABW5ANQ6</accession>
<dbReference type="RefSeq" id="WP_378479450.1">
    <property type="nucleotide sequence ID" value="NZ_JBHUIW010000026.1"/>
</dbReference>
<keyword evidence="1" id="KW-0812">Transmembrane</keyword>
<evidence type="ECO:0000313" key="3">
    <source>
        <dbReference type="Proteomes" id="UP001597314"/>
    </source>
</evidence>
<protein>
    <submittedName>
        <fullName evidence="2">AzlD family protein</fullName>
    </submittedName>
</protein>
<sequence length="119" mass="11663">MTGAIDPATAGLAASGLADGDLGVWIAVAAMALVTYAMRAGGFWMMGRVPLTPRVQRMLAALPGSIVAATVLPIVVNGGAVAAAAVGAGVLTMWIARNDFLAVMVGMAVAAAARAAGLA</sequence>
<evidence type="ECO:0000313" key="2">
    <source>
        <dbReference type="EMBL" id="MFD2184306.1"/>
    </source>
</evidence>
<feature type="transmembrane region" description="Helical" evidence="1">
    <location>
        <begin position="22"/>
        <end position="45"/>
    </location>
</feature>
<dbReference type="Proteomes" id="UP001597314">
    <property type="component" value="Unassembled WGS sequence"/>
</dbReference>
<keyword evidence="1" id="KW-1133">Transmembrane helix</keyword>
<feature type="transmembrane region" description="Helical" evidence="1">
    <location>
        <begin position="66"/>
        <end position="94"/>
    </location>
</feature>
<gene>
    <name evidence="2" type="ORF">ACFSOX_19300</name>
</gene>
<feature type="transmembrane region" description="Helical" evidence="1">
    <location>
        <begin position="100"/>
        <end position="117"/>
    </location>
</feature>
<dbReference type="Pfam" id="PF05437">
    <property type="entry name" value="AzlD"/>
    <property type="match status" value="1"/>
</dbReference>
<proteinExistence type="predicted"/>
<comment type="caution">
    <text evidence="2">The sequence shown here is derived from an EMBL/GenBank/DDBJ whole genome shotgun (WGS) entry which is preliminary data.</text>
</comment>
<organism evidence="2 3">
    <name type="scientific">Rhodoplanes azumiensis</name>
    <dbReference type="NCBI Taxonomy" id="1897628"/>
    <lineage>
        <taxon>Bacteria</taxon>
        <taxon>Pseudomonadati</taxon>
        <taxon>Pseudomonadota</taxon>
        <taxon>Alphaproteobacteria</taxon>
        <taxon>Hyphomicrobiales</taxon>
        <taxon>Nitrobacteraceae</taxon>
        <taxon>Rhodoplanes</taxon>
    </lineage>
</organism>
<evidence type="ECO:0000256" key="1">
    <source>
        <dbReference type="SAM" id="Phobius"/>
    </source>
</evidence>